<comment type="caution">
    <text evidence="13">The sequence shown here is derived from an EMBL/GenBank/DDBJ whole genome shotgun (WGS) entry which is preliminary data.</text>
</comment>
<keyword evidence="6" id="KW-0145">Chemotaxis</keyword>
<keyword evidence="7" id="KW-0283">Flagellar rotation</keyword>
<keyword evidence="5" id="KW-1003">Cell membrane</keyword>
<dbReference type="Proteomes" id="UP001221217">
    <property type="component" value="Unassembled WGS sequence"/>
</dbReference>
<keyword evidence="13" id="KW-0282">Flagellum</keyword>
<dbReference type="InterPro" id="IPR000090">
    <property type="entry name" value="Flg_Motor_Flig"/>
</dbReference>
<feature type="domain" description="Flagellar motor switch protein FliG C-terminal" evidence="10">
    <location>
        <begin position="248"/>
        <end position="354"/>
    </location>
</feature>
<feature type="domain" description="Flagellar motor switch protein FliG middle" evidence="11">
    <location>
        <begin position="146"/>
        <end position="217"/>
    </location>
</feature>
<accession>A0AAJ1MKX2</accession>
<dbReference type="PANTHER" id="PTHR30534:SF0">
    <property type="entry name" value="FLAGELLAR MOTOR SWITCH PROTEIN FLIG"/>
    <property type="match status" value="1"/>
</dbReference>
<feature type="domain" description="Flagellar motor switch protein FliG N-terminal" evidence="12">
    <location>
        <begin position="29"/>
        <end position="137"/>
    </location>
</feature>
<evidence type="ECO:0000256" key="4">
    <source>
        <dbReference type="ARBA" id="ARBA00021870"/>
    </source>
</evidence>
<evidence type="ECO:0000256" key="1">
    <source>
        <dbReference type="ARBA" id="ARBA00004117"/>
    </source>
</evidence>
<dbReference type="AlphaFoldDB" id="A0AAJ1MKX2"/>
<dbReference type="Pfam" id="PF01706">
    <property type="entry name" value="FliG_C"/>
    <property type="match status" value="1"/>
</dbReference>
<evidence type="ECO:0000256" key="8">
    <source>
        <dbReference type="ARBA" id="ARBA00023136"/>
    </source>
</evidence>
<evidence type="ECO:0000256" key="9">
    <source>
        <dbReference type="ARBA" id="ARBA00023143"/>
    </source>
</evidence>
<dbReference type="Gene3D" id="1.10.220.30">
    <property type="match status" value="3"/>
</dbReference>
<evidence type="ECO:0000313" key="14">
    <source>
        <dbReference type="Proteomes" id="UP001221217"/>
    </source>
</evidence>
<dbReference type="InterPro" id="IPR032779">
    <property type="entry name" value="FliG_M"/>
</dbReference>
<dbReference type="GO" id="GO:0009425">
    <property type="term" value="C:bacterial-type flagellum basal body"/>
    <property type="evidence" value="ECO:0007669"/>
    <property type="project" value="UniProtKB-SubCell"/>
</dbReference>
<keyword evidence="8" id="KW-0472">Membrane</keyword>
<evidence type="ECO:0000256" key="5">
    <source>
        <dbReference type="ARBA" id="ARBA00022475"/>
    </source>
</evidence>
<dbReference type="GO" id="GO:0006935">
    <property type="term" value="P:chemotaxis"/>
    <property type="evidence" value="ECO:0007669"/>
    <property type="project" value="UniProtKB-KW"/>
</dbReference>
<dbReference type="GO" id="GO:0003774">
    <property type="term" value="F:cytoskeletal motor activity"/>
    <property type="evidence" value="ECO:0007669"/>
    <property type="project" value="InterPro"/>
</dbReference>
<reference evidence="13 14" key="1">
    <citation type="submission" date="2022-12" db="EMBL/GenBank/DDBJ databases">
        <title>Metagenome assembled genome from gulf of manar.</title>
        <authorList>
            <person name="Kohli P."/>
            <person name="Pk S."/>
            <person name="Venkata Ramana C."/>
            <person name="Sasikala C."/>
        </authorList>
    </citation>
    <scope>NUCLEOTIDE SEQUENCE [LARGE SCALE GENOMIC DNA]</scope>
    <source>
        <strain evidence="13">JB008</strain>
    </source>
</reference>
<dbReference type="EMBL" id="JAQQAL010000042">
    <property type="protein sequence ID" value="MDC7228227.1"/>
    <property type="molecule type" value="Genomic_DNA"/>
</dbReference>
<evidence type="ECO:0000256" key="6">
    <source>
        <dbReference type="ARBA" id="ARBA00022500"/>
    </source>
</evidence>
<keyword evidence="13" id="KW-0969">Cilium</keyword>
<dbReference type="Pfam" id="PF14842">
    <property type="entry name" value="FliG_N"/>
    <property type="match status" value="1"/>
</dbReference>
<evidence type="ECO:0000256" key="7">
    <source>
        <dbReference type="ARBA" id="ARBA00022779"/>
    </source>
</evidence>
<protein>
    <recommendedName>
        <fullName evidence="4">Flagellar motor switch protein FliG</fullName>
    </recommendedName>
</protein>
<evidence type="ECO:0000259" key="10">
    <source>
        <dbReference type="Pfam" id="PF01706"/>
    </source>
</evidence>
<dbReference type="PRINTS" id="PR00954">
    <property type="entry name" value="FLGMOTORFLIG"/>
</dbReference>
<dbReference type="SUPFAM" id="SSF48029">
    <property type="entry name" value="FliG"/>
    <property type="match status" value="2"/>
</dbReference>
<evidence type="ECO:0000256" key="2">
    <source>
        <dbReference type="ARBA" id="ARBA00004413"/>
    </source>
</evidence>
<dbReference type="GO" id="GO:0005886">
    <property type="term" value="C:plasma membrane"/>
    <property type="evidence" value="ECO:0007669"/>
    <property type="project" value="UniProtKB-SubCell"/>
</dbReference>
<sequence>MKKIDRAAAAYQKSGFLKTSEKDKPVSKGYSKAAKFLLLVGPDQAAEVLKQFSPEDVEKIAREIAQVRKLGKEESSDILKEFGGVGAESRGEWKPPPGEAIDGGPERAKEMLYAALGPERGQAVFDKVLPFGGRKPFDFMNDLQQEQILFILKNEPAYVMSIVLSFLEADISSRIISGLPPESRKEIVLRIARQGEVAPGIIERMEGIFRDRIRAQGRVVTEEVDGKSVLAGILRHMSPVSEEKILDDLTEAGEGIADDIRNSIYTIDLLINMDNKDIQTLLRDFDNSELAIIIKGKSKEIRDRILDNISERRRIMIEEESVYLGAMRRSDVDKSTRELVEYMMELERRDEISIPRGDEEWI</sequence>
<organism evidence="13 14">
    <name type="scientific">Candidatus Thalassospirochaeta sargassi</name>
    <dbReference type="NCBI Taxonomy" id="3119039"/>
    <lineage>
        <taxon>Bacteria</taxon>
        <taxon>Pseudomonadati</taxon>
        <taxon>Spirochaetota</taxon>
        <taxon>Spirochaetia</taxon>
        <taxon>Spirochaetales</taxon>
        <taxon>Spirochaetaceae</taxon>
        <taxon>Candidatus Thalassospirochaeta</taxon>
    </lineage>
</organism>
<evidence type="ECO:0000256" key="3">
    <source>
        <dbReference type="ARBA" id="ARBA00010299"/>
    </source>
</evidence>
<name>A0AAJ1MKX2_9SPIO</name>
<dbReference type="GO" id="GO:0071973">
    <property type="term" value="P:bacterial-type flagellum-dependent cell motility"/>
    <property type="evidence" value="ECO:0007669"/>
    <property type="project" value="InterPro"/>
</dbReference>
<evidence type="ECO:0000313" key="13">
    <source>
        <dbReference type="EMBL" id="MDC7228227.1"/>
    </source>
</evidence>
<dbReference type="PANTHER" id="PTHR30534">
    <property type="entry name" value="FLAGELLAR MOTOR SWITCH PROTEIN FLIG"/>
    <property type="match status" value="1"/>
</dbReference>
<evidence type="ECO:0000259" key="11">
    <source>
        <dbReference type="Pfam" id="PF14841"/>
    </source>
</evidence>
<comment type="similarity">
    <text evidence="3">Belongs to the FliG family.</text>
</comment>
<proteinExistence type="inferred from homology"/>
<dbReference type="InterPro" id="IPR011002">
    <property type="entry name" value="FliG_a-hlx"/>
</dbReference>
<evidence type="ECO:0000259" key="12">
    <source>
        <dbReference type="Pfam" id="PF14842"/>
    </source>
</evidence>
<gene>
    <name evidence="13" type="ORF">PQJ61_15805</name>
</gene>
<keyword evidence="9" id="KW-0975">Bacterial flagellum</keyword>
<dbReference type="InterPro" id="IPR028263">
    <property type="entry name" value="FliG_N"/>
</dbReference>
<comment type="subcellular location">
    <subcellularLocation>
        <location evidence="1">Bacterial flagellum basal body</location>
    </subcellularLocation>
    <subcellularLocation>
        <location evidence="2">Cell membrane</location>
        <topology evidence="2">Peripheral membrane protein</topology>
        <orientation evidence="2">Cytoplasmic side</orientation>
    </subcellularLocation>
</comment>
<dbReference type="Pfam" id="PF14841">
    <property type="entry name" value="FliG_M"/>
    <property type="match status" value="1"/>
</dbReference>
<keyword evidence="13" id="KW-0966">Cell projection</keyword>
<dbReference type="InterPro" id="IPR023087">
    <property type="entry name" value="Flg_Motor_Flig_C"/>
</dbReference>